<dbReference type="InterPro" id="IPR000644">
    <property type="entry name" value="CBS_dom"/>
</dbReference>
<protein>
    <recommendedName>
        <fullName evidence="4">CBS domain-containing protein</fullName>
    </recommendedName>
</protein>
<dbReference type="CDD" id="cd02205">
    <property type="entry name" value="CBS_pair_SF"/>
    <property type="match status" value="1"/>
</dbReference>
<organism evidence="5">
    <name type="scientific">Arcella intermedia</name>
    <dbReference type="NCBI Taxonomy" id="1963864"/>
    <lineage>
        <taxon>Eukaryota</taxon>
        <taxon>Amoebozoa</taxon>
        <taxon>Tubulinea</taxon>
        <taxon>Elardia</taxon>
        <taxon>Arcellinida</taxon>
        <taxon>Sphaerothecina</taxon>
        <taxon>Arcellidae</taxon>
        <taxon>Arcella</taxon>
    </lineage>
</organism>
<evidence type="ECO:0000256" key="3">
    <source>
        <dbReference type="PROSITE-ProRule" id="PRU00703"/>
    </source>
</evidence>
<accession>A0A6B2LB44</accession>
<dbReference type="InterPro" id="IPR046342">
    <property type="entry name" value="CBS_dom_sf"/>
</dbReference>
<dbReference type="AlphaFoldDB" id="A0A6B2LB44"/>
<dbReference type="Gene3D" id="3.10.580.10">
    <property type="entry name" value="CBS-domain"/>
    <property type="match status" value="2"/>
</dbReference>
<feature type="domain" description="CBS" evidence="4">
    <location>
        <begin position="8"/>
        <end position="67"/>
    </location>
</feature>
<dbReference type="InterPro" id="IPR050511">
    <property type="entry name" value="AMPK_gamma/SDS23_families"/>
</dbReference>
<dbReference type="PANTHER" id="PTHR13780:SF36">
    <property type="entry name" value="CBS DOMAIN-CONTAINING PROTEIN"/>
    <property type="match status" value="1"/>
</dbReference>
<dbReference type="SMART" id="SM00116">
    <property type="entry name" value="CBS"/>
    <property type="match status" value="4"/>
</dbReference>
<evidence type="ECO:0000256" key="2">
    <source>
        <dbReference type="ARBA" id="ARBA00023122"/>
    </source>
</evidence>
<dbReference type="Pfam" id="PF00571">
    <property type="entry name" value="CBS"/>
    <property type="match status" value="4"/>
</dbReference>
<evidence type="ECO:0000259" key="4">
    <source>
        <dbReference type="PROSITE" id="PS51371"/>
    </source>
</evidence>
<name>A0A6B2LB44_9EUKA</name>
<sequence>MKVKDVPIKPRIHTIPETSNFAAALKILVDNKILSAPVVNSEGLVTGQLDLVDLIVFIVHLSKRAQEIFVSLGLLSEDKTINFSDLHVDKQLQDLFDAYDDSTSIANFSKRNSIVTVSLEQSLADLFESLVTYHRVVVLDPSTKALQNYITQSDLIKLLYKNKDLIGDLGRRTVGDLALGSTPVVSVRENQQVLEAFKLVAIKNVSSIAVVNSNGTLTGEIGPRDMRNMNPDELIDQILVLCKELVSKTLPPITVKATDSLLSVIERLETEARHRVWVVDDNNKLQAVISIGDVLRVLIK</sequence>
<evidence type="ECO:0000256" key="1">
    <source>
        <dbReference type="ARBA" id="ARBA00022737"/>
    </source>
</evidence>
<keyword evidence="2 3" id="KW-0129">CBS domain</keyword>
<evidence type="ECO:0000313" key="5">
    <source>
        <dbReference type="EMBL" id="NDV34175.1"/>
    </source>
</evidence>
<dbReference type="PROSITE" id="PS51371">
    <property type="entry name" value="CBS"/>
    <property type="match status" value="3"/>
</dbReference>
<keyword evidence="1" id="KW-0677">Repeat</keyword>
<dbReference type="SUPFAM" id="SSF54631">
    <property type="entry name" value="CBS-domain pair"/>
    <property type="match status" value="2"/>
</dbReference>
<feature type="domain" description="CBS" evidence="4">
    <location>
        <begin position="246"/>
        <end position="300"/>
    </location>
</feature>
<reference evidence="5" key="1">
    <citation type="journal article" date="2020" name="J. Eukaryot. Microbiol.">
        <title>De novo Sequencing, Assembly and Annotation of the Transcriptome for the Free-Living Testate Amoeba Arcella intermedia.</title>
        <authorList>
            <person name="Ribeiro G.M."/>
            <person name="Porfirio-Sousa A.L."/>
            <person name="Maurer-Alcala X.X."/>
            <person name="Katz L.A."/>
            <person name="Lahr D.J.G."/>
        </authorList>
    </citation>
    <scope>NUCLEOTIDE SEQUENCE</scope>
</reference>
<dbReference type="EMBL" id="GIBP01005206">
    <property type="protein sequence ID" value="NDV34175.1"/>
    <property type="molecule type" value="Transcribed_RNA"/>
</dbReference>
<dbReference type="PANTHER" id="PTHR13780">
    <property type="entry name" value="AMP-ACTIVATED PROTEIN KINASE, GAMMA REGULATORY SUBUNIT"/>
    <property type="match status" value="1"/>
</dbReference>
<feature type="domain" description="CBS" evidence="4">
    <location>
        <begin position="180"/>
        <end position="237"/>
    </location>
</feature>
<proteinExistence type="predicted"/>